<sequence length="98" mass="11026">MTTDNEETQPHNPPRADEKTRLRETHCDPCGDVTLILNDGAEFRASSFRFSKISKLFSDAFNLPPPSQSTQSAHQPIHLDFSENILSIFLDLTALPEK</sequence>
<feature type="region of interest" description="Disordered" evidence="1">
    <location>
        <begin position="1"/>
        <end position="22"/>
    </location>
</feature>
<dbReference type="AlphaFoldDB" id="A0AAX4KBS8"/>
<evidence type="ECO:0000313" key="3">
    <source>
        <dbReference type="Proteomes" id="UP001358614"/>
    </source>
</evidence>
<gene>
    <name evidence="2" type="ORF">V865_001120</name>
</gene>
<dbReference type="Proteomes" id="UP001358614">
    <property type="component" value="Chromosome 1"/>
</dbReference>
<dbReference type="KEGG" id="ker:91099924"/>
<evidence type="ECO:0000256" key="1">
    <source>
        <dbReference type="SAM" id="MobiDB-lite"/>
    </source>
</evidence>
<organism evidence="2 3">
    <name type="scientific">Kwoniella europaea PYCC6329</name>
    <dbReference type="NCBI Taxonomy" id="1423913"/>
    <lineage>
        <taxon>Eukaryota</taxon>
        <taxon>Fungi</taxon>
        <taxon>Dikarya</taxon>
        <taxon>Basidiomycota</taxon>
        <taxon>Agaricomycotina</taxon>
        <taxon>Tremellomycetes</taxon>
        <taxon>Tremellales</taxon>
        <taxon>Cryptococcaceae</taxon>
        <taxon>Kwoniella</taxon>
    </lineage>
</organism>
<reference evidence="2 3" key="1">
    <citation type="submission" date="2024-01" db="EMBL/GenBank/DDBJ databases">
        <title>Comparative genomics of Cryptococcus and Kwoniella reveals pathogenesis evolution and contrasting modes of karyotype evolution via chromosome fusion or intercentromeric recombination.</title>
        <authorList>
            <person name="Coelho M.A."/>
            <person name="David-Palma M."/>
            <person name="Shea T."/>
            <person name="Bowers K."/>
            <person name="McGinley-Smith S."/>
            <person name="Mohammad A.W."/>
            <person name="Gnirke A."/>
            <person name="Yurkov A.M."/>
            <person name="Nowrousian M."/>
            <person name="Sun S."/>
            <person name="Cuomo C.A."/>
            <person name="Heitman J."/>
        </authorList>
    </citation>
    <scope>NUCLEOTIDE SEQUENCE [LARGE SCALE GENOMIC DNA]</scope>
    <source>
        <strain evidence="2 3">PYCC6329</strain>
    </source>
</reference>
<proteinExistence type="predicted"/>
<protein>
    <recommendedName>
        <fullName evidence="4">BTB domain-containing protein</fullName>
    </recommendedName>
</protein>
<evidence type="ECO:0000313" key="2">
    <source>
        <dbReference type="EMBL" id="WWD03075.1"/>
    </source>
</evidence>
<dbReference type="EMBL" id="CP144089">
    <property type="protein sequence ID" value="WWD03075.1"/>
    <property type="molecule type" value="Genomic_DNA"/>
</dbReference>
<name>A0AAX4KBS8_9TREE</name>
<dbReference type="RefSeq" id="XP_066081042.1">
    <property type="nucleotide sequence ID" value="XM_066224945.1"/>
</dbReference>
<dbReference type="GeneID" id="91099924"/>
<accession>A0AAX4KBS8</accession>
<keyword evidence="3" id="KW-1185">Reference proteome</keyword>
<evidence type="ECO:0008006" key="4">
    <source>
        <dbReference type="Google" id="ProtNLM"/>
    </source>
</evidence>